<dbReference type="InterPro" id="IPR036259">
    <property type="entry name" value="MFS_trans_sf"/>
</dbReference>
<feature type="transmembrane region" description="Helical" evidence="6">
    <location>
        <begin position="221"/>
        <end position="245"/>
    </location>
</feature>
<evidence type="ECO:0000256" key="3">
    <source>
        <dbReference type="ARBA" id="ARBA00022989"/>
    </source>
</evidence>
<evidence type="ECO:0000313" key="7">
    <source>
        <dbReference type="EMBL" id="KAF2635370.1"/>
    </source>
</evidence>
<keyword evidence="4 6" id="KW-0472">Membrane</keyword>
<sequence>MSHFDAAPPNTHAGGNDDALRGNGSLPMNPEPAHINNQVCMEEYERTVPRWKRIWQHSLTQMMLLSAQSFCGPAMADAIAGLGGGGLATPQTSNIATAINYATLAIVCTCGGPIVNKLGTKWALVLGAISFPISGSAYYCNSKFGNQWYLILSGFITGIGTGCWYVAESGTIMTIAPSGARGKYLAFWIVARNLGQLVGGAINLAKNHIKGVNGGVTPDTYIAFLIIQAMAFPFAFLISPIENVVRSDGTRVVFAEKLRTKQEFKLIKTTFKSSLIALSALWAVWSFFYSGTWSTYLGTYFSVRARALSSLVSPFFCIVGCFGLGFVLDMNGVSQRRRAQIGLFTVVILNLGVYIWSIIIQVRFNANNPGEIDWDESRYATSFLPYFFVQTTGPLSQSYMYWLLSSFATDAQANVRNGAAFRCFEAIGQAISYGMNTQIETSPLVGFCVTFGLMGVAVLPMLKLVNMTPDQIPADVIVGVQQKQVEKIEEIASEKA</sequence>
<organism evidence="7 8">
    <name type="scientific">Massarina eburnea CBS 473.64</name>
    <dbReference type="NCBI Taxonomy" id="1395130"/>
    <lineage>
        <taxon>Eukaryota</taxon>
        <taxon>Fungi</taxon>
        <taxon>Dikarya</taxon>
        <taxon>Ascomycota</taxon>
        <taxon>Pezizomycotina</taxon>
        <taxon>Dothideomycetes</taxon>
        <taxon>Pleosporomycetidae</taxon>
        <taxon>Pleosporales</taxon>
        <taxon>Massarineae</taxon>
        <taxon>Massarinaceae</taxon>
        <taxon>Massarina</taxon>
    </lineage>
</organism>
<name>A0A6A6RJ74_9PLEO</name>
<evidence type="ECO:0000256" key="1">
    <source>
        <dbReference type="ARBA" id="ARBA00004141"/>
    </source>
</evidence>
<evidence type="ECO:0000256" key="4">
    <source>
        <dbReference type="ARBA" id="ARBA00023136"/>
    </source>
</evidence>
<dbReference type="Gene3D" id="1.20.1250.20">
    <property type="entry name" value="MFS general substrate transporter like domains"/>
    <property type="match status" value="1"/>
</dbReference>
<feature type="region of interest" description="Disordered" evidence="5">
    <location>
        <begin position="1"/>
        <end position="31"/>
    </location>
</feature>
<dbReference type="InterPro" id="IPR051617">
    <property type="entry name" value="UNC-93-like_regulator"/>
</dbReference>
<feature type="transmembrane region" description="Helical" evidence="6">
    <location>
        <begin position="266"/>
        <end position="288"/>
    </location>
</feature>
<evidence type="ECO:0000313" key="8">
    <source>
        <dbReference type="Proteomes" id="UP000799753"/>
    </source>
</evidence>
<comment type="subcellular location">
    <subcellularLocation>
        <location evidence="1">Membrane</location>
        <topology evidence="1">Multi-pass membrane protein</topology>
    </subcellularLocation>
</comment>
<dbReference type="GO" id="GO:0022857">
    <property type="term" value="F:transmembrane transporter activity"/>
    <property type="evidence" value="ECO:0007669"/>
    <property type="project" value="InterPro"/>
</dbReference>
<evidence type="ECO:0000256" key="5">
    <source>
        <dbReference type="SAM" id="MobiDB-lite"/>
    </source>
</evidence>
<keyword evidence="2 6" id="KW-0812">Transmembrane</keyword>
<dbReference type="OrthoDB" id="196103at2759"/>
<dbReference type="EMBL" id="MU006808">
    <property type="protein sequence ID" value="KAF2635370.1"/>
    <property type="molecule type" value="Genomic_DNA"/>
</dbReference>
<evidence type="ECO:0000256" key="2">
    <source>
        <dbReference type="ARBA" id="ARBA00022692"/>
    </source>
</evidence>
<evidence type="ECO:0000256" key="6">
    <source>
        <dbReference type="SAM" id="Phobius"/>
    </source>
</evidence>
<feature type="transmembrane region" description="Helical" evidence="6">
    <location>
        <begin position="444"/>
        <end position="462"/>
    </location>
</feature>
<accession>A0A6A6RJ74</accession>
<dbReference type="InterPro" id="IPR011701">
    <property type="entry name" value="MFS"/>
</dbReference>
<protein>
    <submittedName>
        <fullName evidence="7">MFS general substrate transporter</fullName>
    </submittedName>
</protein>
<feature type="transmembrane region" description="Helical" evidence="6">
    <location>
        <begin position="341"/>
        <end position="360"/>
    </location>
</feature>
<dbReference type="SUPFAM" id="SSF103473">
    <property type="entry name" value="MFS general substrate transporter"/>
    <property type="match status" value="1"/>
</dbReference>
<gene>
    <name evidence="7" type="ORF">P280DRAFT_473920</name>
</gene>
<feature type="transmembrane region" description="Helical" evidence="6">
    <location>
        <begin position="308"/>
        <end position="329"/>
    </location>
</feature>
<dbReference type="PANTHER" id="PTHR23294:SF4">
    <property type="entry name" value="EXPRESSED PROTEIN"/>
    <property type="match status" value="1"/>
</dbReference>
<keyword evidence="8" id="KW-1185">Reference proteome</keyword>
<keyword evidence="3 6" id="KW-1133">Transmembrane helix</keyword>
<dbReference type="GO" id="GO:0016020">
    <property type="term" value="C:membrane"/>
    <property type="evidence" value="ECO:0007669"/>
    <property type="project" value="UniProtKB-SubCell"/>
</dbReference>
<dbReference type="Pfam" id="PF07690">
    <property type="entry name" value="MFS_1"/>
    <property type="match status" value="1"/>
</dbReference>
<feature type="transmembrane region" description="Helical" evidence="6">
    <location>
        <begin position="148"/>
        <end position="167"/>
    </location>
</feature>
<dbReference type="AlphaFoldDB" id="A0A6A6RJ74"/>
<reference evidence="7" key="1">
    <citation type="journal article" date="2020" name="Stud. Mycol.">
        <title>101 Dothideomycetes genomes: a test case for predicting lifestyles and emergence of pathogens.</title>
        <authorList>
            <person name="Haridas S."/>
            <person name="Albert R."/>
            <person name="Binder M."/>
            <person name="Bloem J."/>
            <person name="Labutti K."/>
            <person name="Salamov A."/>
            <person name="Andreopoulos B."/>
            <person name="Baker S."/>
            <person name="Barry K."/>
            <person name="Bills G."/>
            <person name="Bluhm B."/>
            <person name="Cannon C."/>
            <person name="Castanera R."/>
            <person name="Culley D."/>
            <person name="Daum C."/>
            <person name="Ezra D."/>
            <person name="Gonzalez J."/>
            <person name="Henrissat B."/>
            <person name="Kuo A."/>
            <person name="Liang C."/>
            <person name="Lipzen A."/>
            <person name="Lutzoni F."/>
            <person name="Magnuson J."/>
            <person name="Mondo S."/>
            <person name="Nolan M."/>
            <person name="Ohm R."/>
            <person name="Pangilinan J."/>
            <person name="Park H.-J."/>
            <person name="Ramirez L."/>
            <person name="Alfaro M."/>
            <person name="Sun H."/>
            <person name="Tritt A."/>
            <person name="Yoshinaga Y."/>
            <person name="Zwiers L.-H."/>
            <person name="Turgeon B."/>
            <person name="Goodwin S."/>
            <person name="Spatafora J."/>
            <person name="Crous P."/>
            <person name="Grigoriev I."/>
        </authorList>
    </citation>
    <scope>NUCLEOTIDE SEQUENCE</scope>
    <source>
        <strain evidence="7">CBS 473.64</strain>
    </source>
</reference>
<proteinExistence type="predicted"/>
<feature type="transmembrane region" description="Helical" evidence="6">
    <location>
        <begin position="122"/>
        <end position="141"/>
    </location>
</feature>
<dbReference type="PANTHER" id="PTHR23294">
    <property type="entry name" value="ET TRANSLATION PRODUCT-RELATED"/>
    <property type="match status" value="1"/>
</dbReference>
<dbReference type="Proteomes" id="UP000799753">
    <property type="component" value="Unassembled WGS sequence"/>
</dbReference>